<dbReference type="NCBIfam" id="TIGR00924">
    <property type="entry name" value="yjdL_sub1_fam"/>
    <property type="match status" value="1"/>
</dbReference>
<dbReference type="PROSITE" id="PS01022">
    <property type="entry name" value="PTR2_1"/>
    <property type="match status" value="1"/>
</dbReference>
<evidence type="ECO:0000256" key="4">
    <source>
        <dbReference type="ARBA" id="ARBA00022692"/>
    </source>
</evidence>
<dbReference type="GO" id="GO:1904680">
    <property type="term" value="F:peptide transmembrane transporter activity"/>
    <property type="evidence" value="ECO:0007669"/>
    <property type="project" value="InterPro"/>
</dbReference>
<keyword evidence="5" id="KW-1133">Transmembrane helix</keyword>
<dbReference type="GO" id="GO:0006857">
    <property type="term" value="P:oligopeptide transport"/>
    <property type="evidence" value="ECO:0007669"/>
    <property type="project" value="InterPro"/>
</dbReference>
<dbReference type="EMBL" id="CP030032">
    <property type="protein sequence ID" value="AWV88355.1"/>
    <property type="molecule type" value="Genomic_DNA"/>
</dbReference>
<dbReference type="GO" id="GO:0005886">
    <property type="term" value="C:plasma membrane"/>
    <property type="evidence" value="ECO:0007669"/>
    <property type="project" value="UniProtKB-SubCell"/>
</dbReference>
<dbReference type="InterPro" id="IPR050171">
    <property type="entry name" value="MFS_Transporters"/>
</dbReference>
<dbReference type="RefSeq" id="WP_111332020.1">
    <property type="nucleotide sequence ID" value="NZ_CP030032.1"/>
</dbReference>
<comment type="similarity">
    <text evidence="7">Belongs to the major facilitator superfamily. Proton-dependent oligopeptide transporter (POT/PTR) (TC 2.A.17) family.</text>
</comment>
<evidence type="ECO:0000256" key="6">
    <source>
        <dbReference type="ARBA" id="ARBA00023136"/>
    </source>
</evidence>
<keyword evidence="3" id="KW-1003">Cell membrane</keyword>
<dbReference type="PROSITE" id="PS01023">
    <property type="entry name" value="PTR2_2"/>
    <property type="match status" value="1"/>
</dbReference>
<evidence type="ECO:0000313" key="8">
    <source>
        <dbReference type="EMBL" id="AWV88355.1"/>
    </source>
</evidence>
<organism evidence="8 9">
    <name type="scientific">Bradymonas sediminis</name>
    <dbReference type="NCBI Taxonomy" id="1548548"/>
    <lineage>
        <taxon>Bacteria</taxon>
        <taxon>Deltaproteobacteria</taxon>
        <taxon>Bradymonadales</taxon>
        <taxon>Bradymonadaceae</taxon>
        <taxon>Bradymonas</taxon>
    </lineage>
</organism>
<dbReference type="AlphaFoldDB" id="A0A2Z4FHU8"/>
<dbReference type="Gene3D" id="1.20.1250.20">
    <property type="entry name" value="MFS general substrate transporter like domains"/>
    <property type="match status" value="1"/>
</dbReference>
<dbReference type="InterPro" id="IPR036259">
    <property type="entry name" value="MFS_trans_sf"/>
</dbReference>
<gene>
    <name evidence="8" type="ORF">DN745_02950</name>
</gene>
<evidence type="ECO:0000256" key="5">
    <source>
        <dbReference type="ARBA" id="ARBA00022989"/>
    </source>
</evidence>
<dbReference type="InterPro" id="IPR005279">
    <property type="entry name" value="Dipep/tripep_permease"/>
</dbReference>
<evidence type="ECO:0000256" key="3">
    <source>
        <dbReference type="ARBA" id="ARBA00022475"/>
    </source>
</evidence>
<dbReference type="InterPro" id="IPR000109">
    <property type="entry name" value="POT_fam"/>
</dbReference>
<dbReference type="Pfam" id="PF00854">
    <property type="entry name" value="PTR2"/>
    <property type="match status" value="1"/>
</dbReference>
<dbReference type="SUPFAM" id="SSF103473">
    <property type="entry name" value="MFS general substrate transporter"/>
    <property type="match status" value="1"/>
</dbReference>
<keyword evidence="2 7" id="KW-0813">Transport</keyword>
<evidence type="ECO:0000256" key="2">
    <source>
        <dbReference type="ARBA" id="ARBA00022448"/>
    </source>
</evidence>
<dbReference type="PANTHER" id="PTHR23517:SF15">
    <property type="entry name" value="PROTON-DEPENDENT OLIGOPEPTIDE FAMILY TRANSPORT PROTEIN"/>
    <property type="match status" value="1"/>
</dbReference>
<name>A0A2Z4FHU8_9DELT</name>
<protein>
    <submittedName>
        <fullName evidence="8">MFS transporter</fullName>
    </submittedName>
</protein>
<dbReference type="OrthoDB" id="5351355at2"/>
<dbReference type="CDD" id="cd17346">
    <property type="entry name" value="MFS_DtpA_like"/>
    <property type="match status" value="1"/>
</dbReference>
<evidence type="ECO:0000313" key="9">
    <source>
        <dbReference type="Proteomes" id="UP000249799"/>
    </source>
</evidence>
<sequence>MTDATYANRRKHFFGHPAGLFVLFFTEMWERFSYYGMRALLTLYMVQALLFSDAKSVGIYGSYTALVYATPLIGGLLADQVLGAKRAVILGGVLMVFGHAAMAIDQTSLLAIFNLLGIAATKDGATQLAVVLGGASYDINTSYFLYTALSFLIIGNGFFKPNISTMVGKLYDAEEASDSKRDGGFTIFYMGINLGAFISGILCSWVAAKWGWHYGFGLAALGMVAGLAVFMGLQKWLYGEGESTNLELLNRPIAPGISLGTTIYITAFLAVPLVAILVSAQGIMQALLLGIGAFVLVGMLILAARSEKAQRDQIFVILALILFSTIFWAFFEQAGSSLTLFTERNVDRMFFGWEIPAAAFQSANPAYIILLAPVFAWMWQVLSKKGFEPRTPVKFGLALLQVSAGFALLSWSAAFAGDSGLVPMSFLMLGYLLHTTGELSMSPVGLSKITQLSPPKLVGVIMGVWFLSSSFANYIASVFAQLASAPDGADMNALSAVETLPIYTELFTTIALISVVVGVLCLAVSPLLNRWMHGVH</sequence>
<reference evidence="8 9" key="1">
    <citation type="submission" date="2018-06" db="EMBL/GenBank/DDBJ databases">
        <title>Lujinxingia sediminis gen. nov. sp. nov., a new facultative anaerobic member of the class Deltaproteobacteria, and proposal of Lujinxingaceae fam. nov.</title>
        <authorList>
            <person name="Guo L.-Y."/>
            <person name="Li C.-M."/>
            <person name="Wang S."/>
            <person name="Du Z.-J."/>
        </authorList>
    </citation>
    <scope>NUCLEOTIDE SEQUENCE [LARGE SCALE GENOMIC DNA]</scope>
    <source>
        <strain evidence="8 9">FA350</strain>
    </source>
</reference>
<accession>A0A2Z4FHU8</accession>
<evidence type="ECO:0000256" key="1">
    <source>
        <dbReference type="ARBA" id="ARBA00004651"/>
    </source>
</evidence>
<keyword evidence="9" id="KW-1185">Reference proteome</keyword>
<dbReference type="InterPro" id="IPR018456">
    <property type="entry name" value="PTR2_symporter_CS"/>
</dbReference>
<keyword evidence="4 7" id="KW-0812">Transmembrane</keyword>
<dbReference type="PANTHER" id="PTHR23517">
    <property type="entry name" value="RESISTANCE PROTEIN MDTM, PUTATIVE-RELATED-RELATED"/>
    <property type="match status" value="1"/>
</dbReference>
<comment type="subcellular location">
    <subcellularLocation>
        <location evidence="1">Cell membrane</location>
        <topology evidence="1">Multi-pass membrane protein</topology>
    </subcellularLocation>
    <subcellularLocation>
        <location evidence="7">Membrane</location>
        <topology evidence="7">Multi-pass membrane protein</topology>
    </subcellularLocation>
</comment>
<evidence type="ECO:0000256" key="7">
    <source>
        <dbReference type="RuleBase" id="RU003755"/>
    </source>
</evidence>
<keyword evidence="6" id="KW-0472">Membrane</keyword>
<proteinExistence type="inferred from homology"/>
<dbReference type="Proteomes" id="UP000249799">
    <property type="component" value="Chromosome"/>
</dbReference>
<dbReference type="KEGG" id="bsed:DN745_02950"/>